<dbReference type="SMART" id="SM00155">
    <property type="entry name" value="PLDc"/>
    <property type="match status" value="2"/>
</dbReference>
<accession>A0A0T7CR17</accession>
<dbReference type="EMBL" id="HE965805">
    <property type="protein sequence ID" value="CCJ64813.1"/>
    <property type="molecule type" value="Genomic_DNA"/>
</dbReference>
<dbReference type="Proteomes" id="UP000005250">
    <property type="component" value="Chromosome"/>
</dbReference>
<evidence type="ECO:0000313" key="3">
    <source>
        <dbReference type="Proteomes" id="UP000005250"/>
    </source>
</evidence>
<dbReference type="CDD" id="cd09113">
    <property type="entry name" value="PLDc_ymdC_like_2"/>
    <property type="match status" value="1"/>
</dbReference>
<dbReference type="HOGENOM" id="CLU_026287_0_0_4"/>
<dbReference type="PROSITE" id="PS51257">
    <property type="entry name" value="PROKAR_LIPOPROTEIN"/>
    <property type="match status" value="1"/>
</dbReference>
<dbReference type="AlphaFoldDB" id="A0A0T7CR17"/>
<dbReference type="SUPFAM" id="SSF56024">
    <property type="entry name" value="Phospholipase D/nuclease"/>
    <property type="match status" value="2"/>
</dbReference>
<dbReference type="Gene3D" id="3.30.870.10">
    <property type="entry name" value="Endonuclease Chain A"/>
    <property type="match status" value="2"/>
</dbReference>
<dbReference type="Pfam" id="PF13091">
    <property type="entry name" value="PLDc_2"/>
    <property type="match status" value="2"/>
</dbReference>
<dbReference type="KEGG" id="bper:BN118_3388"/>
<sequence>MPRLLSRIRAARARAAALLALAGCAILLGACTLPPPVDRTASHALDATQARATPLGQGVGELADAHPGLSGFHVLGDAQDAFAARMLLARAATRTLDVQYYIWRNDMTGTLLLQALHAAAERGVRVRLLLDDNGISGLDDALAALDAHPNAEVRLFNPFPTRSFKALGYLTDFSRLNRRMHNKSFTVDNQATIIGGRNIGDEYFGATDGVLFADLDVLAVGPVVGDVSAEFDAYWASESAWPAGPLLPAPGAQTLRALAERAARIEQDPAAGDYMSALRELPFIRELMAGRLPLQWAPARMVSDDPAKGLGKAPPAGLLTQQLRNILGEPRRTLDLVSPYFVPAEAGTQAFAALARGGAQVRVLTNALEATDVAVVHSGYAKRRKALLQAGVRLYEMRRSYAGPKPQGRGRFGSSGSSLHAKTFGVDGERVFIGSFNFDPRSANLNTELGFVIESPDMARHIAATFDQDIPAATYEVRLDDDGSLYWLEQRDGATVRHDSEPGVSLWRRFSVWLFSLLPLEPLL</sequence>
<protein>
    <submittedName>
        <fullName evidence="2">Phospholipase D protein</fullName>
    </submittedName>
</protein>
<feature type="domain" description="PLD phosphodiesterase" evidence="1">
    <location>
        <begin position="415"/>
        <end position="442"/>
    </location>
</feature>
<feature type="domain" description="PLD phosphodiesterase" evidence="1">
    <location>
        <begin position="176"/>
        <end position="203"/>
    </location>
</feature>
<organism evidence="2 3">
    <name type="scientific">Bordetella pertussis (strain ATCC 9797 / DSM 5571 / CCUG 30873 / LMG 14455 / NCTC 10739 / 18323)</name>
    <dbReference type="NCBI Taxonomy" id="568706"/>
    <lineage>
        <taxon>Bacteria</taxon>
        <taxon>Pseudomonadati</taxon>
        <taxon>Pseudomonadota</taxon>
        <taxon>Betaproteobacteria</taxon>
        <taxon>Burkholderiales</taxon>
        <taxon>Alcaligenaceae</taxon>
        <taxon>Bordetella</taxon>
    </lineage>
</organism>
<proteinExistence type="predicted"/>
<reference evidence="2 3" key="1">
    <citation type="journal article" date="2012" name="BMC Genomics">
        <title>Comparative genomics of the classical Bordetella subspecies: the evolution and exchange of virulence-associated diversity amongst closely related pathogens.</title>
        <authorList>
            <person name="Park J."/>
            <person name="Zhang Y."/>
            <person name="Buboltz A.M."/>
            <person name="Zhang X."/>
            <person name="Schuster S.C."/>
            <person name="Ahuja U."/>
            <person name="Liu M."/>
            <person name="Miller J.F."/>
            <person name="Sebaihia M."/>
            <person name="Bentley S.D."/>
            <person name="Parkhill J."/>
            <person name="Harvill E.T."/>
        </authorList>
    </citation>
    <scope>NUCLEOTIDE SEQUENCE [LARGE SCALE GENOMIC DNA]</scope>
    <source>
        <strain evidence="3">ATCC 9797 / DSM 5571 / CCUG 30873 / LMG 14455 / NCTC 10739 / 18323</strain>
    </source>
</reference>
<gene>
    <name evidence="2" type="ordered locus">BN118_3388</name>
</gene>
<dbReference type="CDD" id="cd09111">
    <property type="entry name" value="PLDc_ymdC_like_1"/>
    <property type="match status" value="1"/>
</dbReference>
<evidence type="ECO:0000259" key="1">
    <source>
        <dbReference type="PROSITE" id="PS50035"/>
    </source>
</evidence>
<keyword evidence="3" id="KW-1185">Reference proteome</keyword>
<dbReference type="GO" id="GO:0032049">
    <property type="term" value="P:cardiolipin biosynthetic process"/>
    <property type="evidence" value="ECO:0007669"/>
    <property type="project" value="UniProtKB-ARBA"/>
</dbReference>
<dbReference type="PANTHER" id="PTHR21248:SF12">
    <property type="entry name" value="CARDIOLIPIN SYNTHASE C"/>
    <property type="match status" value="1"/>
</dbReference>
<dbReference type="PANTHER" id="PTHR21248">
    <property type="entry name" value="CARDIOLIPIN SYNTHASE"/>
    <property type="match status" value="1"/>
</dbReference>
<name>A0A0T7CR17_BORP1</name>
<dbReference type="GO" id="GO:0030572">
    <property type="term" value="F:phosphatidyltransferase activity"/>
    <property type="evidence" value="ECO:0007669"/>
    <property type="project" value="UniProtKB-ARBA"/>
</dbReference>
<evidence type="ECO:0000313" key="2">
    <source>
        <dbReference type="EMBL" id="CCJ64813.1"/>
    </source>
</evidence>
<dbReference type="InterPro" id="IPR001736">
    <property type="entry name" value="PLipase_D/transphosphatidylase"/>
</dbReference>
<dbReference type="InterPro" id="IPR025202">
    <property type="entry name" value="PLD-like_dom"/>
</dbReference>
<dbReference type="PROSITE" id="PS50035">
    <property type="entry name" value="PLD"/>
    <property type="match status" value="2"/>
</dbReference>
<dbReference type="eggNOG" id="COG1502">
    <property type="taxonomic scope" value="Bacteria"/>
</dbReference>
<dbReference type="RefSeq" id="WP_014906077.1">
    <property type="nucleotide sequence ID" value="NC_018518.1"/>
</dbReference>